<dbReference type="Proteomes" id="UP001642484">
    <property type="component" value="Unassembled WGS sequence"/>
</dbReference>
<reference evidence="1 2" key="1">
    <citation type="submission" date="2024-02" db="EMBL/GenBank/DDBJ databases">
        <authorList>
            <person name="Chen Y."/>
            <person name="Shah S."/>
            <person name="Dougan E. K."/>
            <person name="Thang M."/>
            <person name="Chan C."/>
        </authorList>
    </citation>
    <scope>NUCLEOTIDE SEQUENCE [LARGE SCALE GENOMIC DNA]</scope>
</reference>
<comment type="caution">
    <text evidence="1">The sequence shown here is derived from an EMBL/GenBank/DDBJ whole genome shotgun (WGS) entry which is preliminary data.</text>
</comment>
<proteinExistence type="predicted"/>
<gene>
    <name evidence="1" type="ORF">CCMP2556_LOCUS44350</name>
</gene>
<evidence type="ECO:0000313" key="2">
    <source>
        <dbReference type="Proteomes" id="UP001642484"/>
    </source>
</evidence>
<organism evidence="1 2">
    <name type="scientific">Durusdinium trenchii</name>
    <dbReference type="NCBI Taxonomy" id="1381693"/>
    <lineage>
        <taxon>Eukaryota</taxon>
        <taxon>Sar</taxon>
        <taxon>Alveolata</taxon>
        <taxon>Dinophyceae</taxon>
        <taxon>Suessiales</taxon>
        <taxon>Symbiodiniaceae</taxon>
        <taxon>Durusdinium</taxon>
    </lineage>
</organism>
<accession>A0ABP0QZ36</accession>
<evidence type="ECO:0008006" key="3">
    <source>
        <dbReference type="Google" id="ProtNLM"/>
    </source>
</evidence>
<dbReference type="EMBL" id="CAXAMN010025106">
    <property type="protein sequence ID" value="CAK9092650.1"/>
    <property type="molecule type" value="Genomic_DNA"/>
</dbReference>
<evidence type="ECO:0000313" key="1">
    <source>
        <dbReference type="EMBL" id="CAK9092650.1"/>
    </source>
</evidence>
<sequence length="195" mass="22024">MGCGGSVAKAAAVETDVNQVAEKSEELEEEVQDGLQFVQVFDAEKTGFLPRETIATILQLCSSLSEEEVQERMKDLPSNSQGLEYHHIIPFIELEATYDLEDPKHLAKYLLDAGVRLIRAPYLYKLLSANRCMPRRQEAEHDCCEVNGMEVSALISHEEVAEWAVGRRKALICSVSHAWETREHRIPATINWRIS</sequence>
<keyword evidence="2" id="KW-1185">Reference proteome</keyword>
<protein>
    <recommendedName>
        <fullName evidence="3">EF-hand domain-containing protein</fullName>
    </recommendedName>
</protein>
<name>A0ABP0QZ36_9DINO</name>